<keyword evidence="2" id="KW-1185">Reference proteome</keyword>
<evidence type="ECO:0000313" key="1">
    <source>
        <dbReference type="EMBL" id="GAA3594599.1"/>
    </source>
</evidence>
<reference evidence="2" key="1">
    <citation type="journal article" date="2019" name="Int. J. Syst. Evol. Microbiol.">
        <title>The Global Catalogue of Microorganisms (GCM) 10K type strain sequencing project: providing services to taxonomists for standard genome sequencing and annotation.</title>
        <authorList>
            <consortium name="The Broad Institute Genomics Platform"/>
            <consortium name="The Broad Institute Genome Sequencing Center for Infectious Disease"/>
            <person name="Wu L."/>
            <person name="Ma J."/>
        </authorList>
    </citation>
    <scope>NUCLEOTIDE SEQUENCE [LARGE SCALE GENOMIC DNA]</scope>
    <source>
        <strain evidence="2">JCM 16928</strain>
    </source>
</reference>
<name>A0ABP6Z0T5_9ACTN</name>
<dbReference type="RefSeq" id="WP_344849160.1">
    <property type="nucleotide sequence ID" value="NZ_BAABAA010000018.1"/>
</dbReference>
<proteinExistence type="predicted"/>
<accession>A0ABP6Z0T5</accession>
<evidence type="ECO:0000313" key="2">
    <source>
        <dbReference type="Proteomes" id="UP001501222"/>
    </source>
</evidence>
<organism evidence="1 2">
    <name type="scientific">Kribbella ginsengisoli</name>
    <dbReference type="NCBI Taxonomy" id="363865"/>
    <lineage>
        <taxon>Bacteria</taxon>
        <taxon>Bacillati</taxon>
        <taxon>Actinomycetota</taxon>
        <taxon>Actinomycetes</taxon>
        <taxon>Propionibacteriales</taxon>
        <taxon>Kribbellaceae</taxon>
        <taxon>Kribbella</taxon>
    </lineage>
</organism>
<comment type="caution">
    <text evidence="1">The sequence shown here is derived from an EMBL/GenBank/DDBJ whole genome shotgun (WGS) entry which is preliminary data.</text>
</comment>
<protein>
    <submittedName>
        <fullName evidence="1">Uncharacterized protein</fullName>
    </submittedName>
</protein>
<dbReference type="EMBL" id="BAABAA010000018">
    <property type="protein sequence ID" value="GAA3594599.1"/>
    <property type="molecule type" value="Genomic_DNA"/>
</dbReference>
<dbReference type="Proteomes" id="UP001501222">
    <property type="component" value="Unassembled WGS sequence"/>
</dbReference>
<gene>
    <name evidence="1" type="ORF">GCM10022235_77290</name>
</gene>
<sequence>MLEVVLRYGERDWPALAEWQRELPDWFVLASGPEQSEQEDHEWLVWWKSLPPDQQNEIEDRQPWALSEWLEWLRPSERTWYWLGAEQASTTLLKVWLDTPGSPAPVGALEWLLKAAGAIEVVEE</sequence>